<dbReference type="Gene3D" id="1.20.1200.10">
    <property type="entry name" value="Cobalamin adenosyltransferase-like"/>
    <property type="match status" value="1"/>
</dbReference>
<reference evidence="14" key="1">
    <citation type="submission" date="2015-08" db="UniProtKB">
        <authorList>
            <consortium name="WormBaseParasite"/>
        </authorList>
    </citation>
    <scope>IDENTIFICATION</scope>
</reference>
<accession>A0A0K0DXZ9</accession>
<dbReference type="Proteomes" id="UP000035681">
    <property type="component" value="Unplaced"/>
</dbReference>
<dbReference type="STRING" id="6248.A0A0K0DXZ9"/>
<dbReference type="SUPFAM" id="SSF89028">
    <property type="entry name" value="Cobalamin adenosyltransferase-like"/>
    <property type="match status" value="1"/>
</dbReference>
<dbReference type="Pfam" id="PF01923">
    <property type="entry name" value="Cob_adeno_trans"/>
    <property type="match status" value="1"/>
</dbReference>
<dbReference type="InterPro" id="IPR016030">
    <property type="entry name" value="CblAdoTrfase-like"/>
</dbReference>
<feature type="region of interest" description="Disordered" evidence="11">
    <location>
        <begin position="27"/>
        <end position="46"/>
    </location>
</feature>
<evidence type="ECO:0000256" key="11">
    <source>
        <dbReference type="SAM" id="MobiDB-lite"/>
    </source>
</evidence>
<evidence type="ECO:0000256" key="1">
    <source>
        <dbReference type="ARBA" id="ARBA00007487"/>
    </source>
</evidence>
<dbReference type="NCBIfam" id="TIGR00636">
    <property type="entry name" value="PduO_Nterm"/>
    <property type="match status" value="1"/>
</dbReference>
<dbReference type="PANTHER" id="PTHR12213:SF0">
    <property type="entry name" value="CORRINOID ADENOSYLTRANSFERASE MMAB"/>
    <property type="match status" value="1"/>
</dbReference>
<dbReference type="WBParaSite" id="SSTP_0000211200.1">
    <property type="protein sequence ID" value="SSTP_0000211200.1"/>
    <property type="gene ID" value="SSTP_0000211200"/>
</dbReference>
<evidence type="ECO:0000313" key="13">
    <source>
        <dbReference type="Proteomes" id="UP000035681"/>
    </source>
</evidence>
<evidence type="ECO:0000256" key="4">
    <source>
        <dbReference type="ARBA" id="ARBA00022741"/>
    </source>
</evidence>
<dbReference type="InterPro" id="IPR029499">
    <property type="entry name" value="PduO-typ"/>
</dbReference>
<evidence type="ECO:0000256" key="5">
    <source>
        <dbReference type="ARBA" id="ARBA00022840"/>
    </source>
</evidence>
<evidence type="ECO:0000256" key="6">
    <source>
        <dbReference type="ARBA" id="ARBA00051988"/>
    </source>
</evidence>
<dbReference type="AlphaFoldDB" id="A0A0K0DXZ9"/>
<dbReference type="PANTHER" id="PTHR12213">
    <property type="entry name" value="CORRINOID ADENOSYLTRANSFERASE"/>
    <property type="match status" value="1"/>
</dbReference>
<evidence type="ECO:0000256" key="3">
    <source>
        <dbReference type="ARBA" id="ARBA00022679"/>
    </source>
</evidence>
<evidence type="ECO:0000256" key="8">
    <source>
        <dbReference type="ARBA" id="ARBA00071654"/>
    </source>
</evidence>
<keyword evidence="4 10" id="KW-0547">Nucleotide-binding</keyword>
<dbReference type="WBParaSite" id="TCONS_00009051.p1">
    <property type="protein sequence ID" value="TCONS_00009051.p1"/>
    <property type="gene ID" value="XLOC_006901"/>
</dbReference>
<evidence type="ECO:0000256" key="7">
    <source>
        <dbReference type="ARBA" id="ARBA00056747"/>
    </source>
</evidence>
<evidence type="ECO:0000256" key="10">
    <source>
        <dbReference type="RuleBase" id="RU366026"/>
    </source>
</evidence>
<evidence type="ECO:0000259" key="12">
    <source>
        <dbReference type="Pfam" id="PF01923"/>
    </source>
</evidence>
<feature type="compositionally biased region" description="Basic and acidic residues" evidence="11">
    <location>
        <begin position="37"/>
        <end position="46"/>
    </location>
</feature>
<dbReference type="GO" id="GO:0005524">
    <property type="term" value="F:ATP binding"/>
    <property type="evidence" value="ECO:0007669"/>
    <property type="project" value="UniProtKB-UniRule"/>
</dbReference>
<dbReference type="GO" id="GO:0009235">
    <property type="term" value="P:cobalamin metabolic process"/>
    <property type="evidence" value="ECO:0007669"/>
    <property type="project" value="UniProtKB-ARBA"/>
</dbReference>
<dbReference type="InterPro" id="IPR036451">
    <property type="entry name" value="CblAdoTrfase-like_sf"/>
</dbReference>
<feature type="domain" description="Cobalamin adenosyltransferase-like" evidence="12">
    <location>
        <begin position="37"/>
        <end position="204"/>
    </location>
</feature>
<evidence type="ECO:0000313" key="14">
    <source>
        <dbReference type="WBParaSite" id="SSTP_0000211200.1"/>
    </source>
</evidence>
<comment type="similarity">
    <text evidence="1 10">Belongs to the Cob(I)alamin adenosyltransferase family.</text>
</comment>
<name>A0A0K0DXZ9_STRER</name>
<proteinExistence type="inferred from homology"/>
<dbReference type="GO" id="GO:0008817">
    <property type="term" value="F:corrinoid adenosyltransferase activity"/>
    <property type="evidence" value="ECO:0007669"/>
    <property type="project" value="TreeGrafter"/>
</dbReference>
<comment type="function">
    <text evidence="7">Converts cob(I)alamin to adenosylcobalamin (adenosylcob(III)alamin), a coenzyme for methylmalonyl-CoA mutase, therefore participates in the final step of the vitamin B12 conversion. Generates adenosylcobalamin (AdoCbl) and directly delivers the cofactor to MUT in a transfer that is stimulated by ATP-binding to MMAB and gated by MMAA.</text>
</comment>
<organism evidence="14">
    <name type="scientific">Strongyloides stercoralis</name>
    <name type="common">Threadworm</name>
    <dbReference type="NCBI Taxonomy" id="6248"/>
    <lineage>
        <taxon>Eukaryota</taxon>
        <taxon>Metazoa</taxon>
        <taxon>Ecdysozoa</taxon>
        <taxon>Nematoda</taxon>
        <taxon>Chromadorea</taxon>
        <taxon>Rhabditida</taxon>
        <taxon>Tylenchina</taxon>
        <taxon>Panagrolaimomorpha</taxon>
        <taxon>Strongyloidoidea</taxon>
        <taxon>Strongyloididae</taxon>
        <taxon>Strongyloides</taxon>
    </lineage>
</organism>
<protein>
    <recommendedName>
        <fullName evidence="8">Corrinoid adenosyltransferase MMAB</fullName>
    </recommendedName>
    <alternativeName>
        <fullName evidence="9">ATP:co(I)rrinoid adenosyltransferase MMAB</fullName>
    </alternativeName>
</protein>
<comment type="catalytic activity">
    <reaction evidence="6">
        <text>cob(I)alamin-[corrinoid adenosyltransferase] + ATP = apo-[corrinoid adenosyltransferase] + adenosylcob(III)alamin + triphosphate</text>
        <dbReference type="Rhea" id="RHEA:56796"/>
        <dbReference type="Rhea" id="RHEA-COMP:14743"/>
        <dbReference type="Rhea" id="RHEA-COMP:14744"/>
        <dbReference type="ChEBI" id="CHEBI:18036"/>
        <dbReference type="ChEBI" id="CHEBI:18408"/>
        <dbReference type="ChEBI" id="CHEBI:30616"/>
        <dbReference type="ChEBI" id="CHEBI:60488"/>
        <dbReference type="ChEBI" id="CHEBI:83228"/>
    </reaction>
    <physiologicalReaction direction="left-to-right" evidence="6">
        <dbReference type="Rhea" id="RHEA:56797"/>
    </physiologicalReaction>
</comment>
<dbReference type="FunFam" id="1.20.1200.10:FF:000001">
    <property type="entry name" value="Cob(I)yrinic acid a,c-diamide adenosyltransferase"/>
    <property type="match status" value="1"/>
</dbReference>
<keyword evidence="13" id="KW-1185">Reference proteome</keyword>
<keyword evidence="3 10" id="KW-0808">Transferase</keyword>
<sequence>MIRNSLRLTTTLFNNIKVVKMSDEVPHRRKFKSGRGTGDKGKSSLFTNERRVKNDPVFQALGACDELNSFLGICREYAGQDAELTDIEHLISTLQCCLQDVGAHIATPQGTGSQRKQNLTQFEEWYPNFVDNKIDEFAENLPPIKQFILPAGGILGSHLQYARALARKAERKMVVLHAEGSINDNSIKFMNRMSDLLFVLGRYASVKTKSIEKLYLKPIKIDSKTNLSWKTSDFSKNEE</sequence>
<evidence type="ECO:0000256" key="9">
    <source>
        <dbReference type="ARBA" id="ARBA00075216"/>
    </source>
</evidence>
<comment type="subunit">
    <text evidence="2">Homotrimer.</text>
</comment>
<evidence type="ECO:0000256" key="2">
    <source>
        <dbReference type="ARBA" id="ARBA00011233"/>
    </source>
</evidence>
<keyword evidence="5 10" id="KW-0067">ATP-binding</keyword>